<dbReference type="PANTHER" id="PTHR37835">
    <property type="entry name" value="ALPHA-CLOSTRIPAIN"/>
    <property type="match status" value="1"/>
</dbReference>
<dbReference type="EMBL" id="JACCFM010000001">
    <property type="protein sequence ID" value="NYJ21480.1"/>
    <property type="molecule type" value="Genomic_DNA"/>
</dbReference>
<accession>A0A7Z0EH64</accession>
<gene>
    <name evidence="1" type="ORF">HNR05_003271</name>
</gene>
<dbReference type="PROSITE" id="PS51257">
    <property type="entry name" value="PROKAR_LIPOPROTEIN"/>
    <property type="match status" value="1"/>
</dbReference>
<dbReference type="Pfam" id="PF03415">
    <property type="entry name" value="Peptidase_C11"/>
    <property type="match status" value="1"/>
</dbReference>
<evidence type="ECO:0000313" key="1">
    <source>
        <dbReference type="EMBL" id="NYJ21480.1"/>
    </source>
</evidence>
<dbReference type="PANTHER" id="PTHR37835:SF1">
    <property type="entry name" value="ALPHA-CLOSTRIPAIN"/>
    <property type="match status" value="1"/>
</dbReference>
<reference evidence="1 2" key="1">
    <citation type="submission" date="2020-07" db="EMBL/GenBank/DDBJ databases">
        <title>Sequencing the genomes of 1000 actinobacteria strains.</title>
        <authorList>
            <person name="Klenk H.-P."/>
        </authorList>
    </citation>
    <scope>NUCLEOTIDE SEQUENCE [LARGE SCALE GENOMIC DNA]</scope>
    <source>
        <strain evidence="1 2">LI1</strain>
    </source>
</reference>
<dbReference type="AlphaFoldDB" id="A0A7Z0EH64"/>
<dbReference type="InterPro" id="IPR005077">
    <property type="entry name" value="Peptidase_C11"/>
</dbReference>
<comment type="caution">
    <text evidence="1">The sequence shown here is derived from an EMBL/GenBank/DDBJ whole genome shotgun (WGS) entry which is preliminary data.</text>
</comment>
<dbReference type="RefSeq" id="WP_179580071.1">
    <property type="nucleotide sequence ID" value="NZ_JACCFM010000001.1"/>
</dbReference>
<proteinExistence type="predicted"/>
<sequence length="441" mass="46388">MSRPRRVFGLRPVAATSLLLALTLGTLTGCEVADFLAWGMTTYPAEHYAVIIADHGASWPGVGGDESAEEDTLSLAELEPGHSWDYTSLQYLVDTPDADVDDLGRALIEGFEAQAQDEQTDAEITLSLVDLTRMAEVDDALATFSTTLSSRIQSIAPAVGRSRAQTINDVVVAKVDGPVTRGATGLSIYFPPSADAFDSDYEQLSVATSWLDFLHSYYTRGQETSAASGSFTSGATASFDSDGVTVTAHFDAAAATSITETFIRYGLVEGDGSITYLGQETAELPDDSGLIEGSYDLSFLTISDGETEMNGYLDLVVDSDTGDLISELYYSYNARTGNYGALTAEPAGIIAPELLTVLADGSEEWAASADDGLWADLPALGYDFPRLPSGTVLLVDLVAIDLGGNRSVASVQVVVPWAEVTLAEVTCADGGPARRGVGSAG</sequence>
<evidence type="ECO:0000313" key="2">
    <source>
        <dbReference type="Proteomes" id="UP000537260"/>
    </source>
</evidence>
<keyword evidence="2" id="KW-1185">Reference proteome</keyword>
<protein>
    <submittedName>
        <fullName evidence="1">Uncharacterized protein</fullName>
    </submittedName>
</protein>
<organism evidence="1 2">
    <name type="scientific">Glaciibacter psychrotolerans</name>
    <dbReference type="NCBI Taxonomy" id="670054"/>
    <lineage>
        <taxon>Bacteria</taxon>
        <taxon>Bacillati</taxon>
        <taxon>Actinomycetota</taxon>
        <taxon>Actinomycetes</taxon>
        <taxon>Micrococcales</taxon>
        <taxon>Microbacteriaceae</taxon>
        <taxon>Glaciibacter</taxon>
    </lineage>
</organism>
<name>A0A7Z0EH64_9MICO</name>
<dbReference type="Proteomes" id="UP000537260">
    <property type="component" value="Unassembled WGS sequence"/>
</dbReference>